<protein>
    <submittedName>
        <fullName evidence="5">Wd repeat domain phosphoinositide-interacting protein</fullName>
    </submittedName>
</protein>
<dbReference type="PANTHER" id="PTHR11227">
    <property type="entry name" value="WD-REPEAT PROTEIN INTERACTING WITH PHOSPHOINOSIDES WIPI -RELATED"/>
    <property type="match status" value="1"/>
</dbReference>
<evidence type="ECO:0000313" key="6">
    <source>
        <dbReference type="Proteomes" id="UP001150062"/>
    </source>
</evidence>
<dbReference type="InterPro" id="IPR001680">
    <property type="entry name" value="WD40_rpt"/>
</dbReference>
<dbReference type="Gene3D" id="2.130.10.10">
    <property type="entry name" value="YVTN repeat-like/Quinoprotein amine dehydrogenase"/>
    <property type="match status" value="1"/>
</dbReference>
<sequence length="395" mass="45601">MELDPSSVLCCALTEDKSHFGIGTKNGFQIFDCRKGVNSVLNRNLFETGIKHLAFLATSSIFVFVGDNKQQNSEYGPNKVVIWDDIQMSPIMEIQLLSKIYQIRINKNFLFVVTKKAIYVIDFEQAKTKHLFLHNSKSLKNKTIFDICYPEIENQKIAYPDLNKHIICIKTIEFPEYNFGFSYIGKLITFLKFNKMGTWLGVISDNILVCIYDLIKRGVKQTFTQTSSVQCLEFSNDNNLLITICNDGSVNFFKIHHNPNTNYLRKIKQNIDPFFKDYIMKGKYVCGFNKENIFIVVSSEGFITKYKINTISCECEKKKSYSYSKNASIKKEDYTDSSSDSSTQFDYESNFSSNNDLEIELNNINKDENKHESWVINGEGKGDEKKKNDENNIYN</sequence>
<dbReference type="InterPro" id="IPR036322">
    <property type="entry name" value="WD40_repeat_dom_sf"/>
</dbReference>
<organism evidence="5 6">
    <name type="scientific">Anaeramoeba flamelloides</name>
    <dbReference type="NCBI Taxonomy" id="1746091"/>
    <lineage>
        <taxon>Eukaryota</taxon>
        <taxon>Metamonada</taxon>
        <taxon>Anaeramoebidae</taxon>
        <taxon>Anaeramoeba</taxon>
    </lineage>
</organism>
<feature type="region of interest" description="Disordered" evidence="4">
    <location>
        <begin position="372"/>
        <end position="395"/>
    </location>
</feature>
<keyword evidence="2" id="KW-0677">Repeat</keyword>
<dbReference type="InterPro" id="IPR015943">
    <property type="entry name" value="WD40/YVTN_repeat-like_dom_sf"/>
</dbReference>
<evidence type="ECO:0000256" key="4">
    <source>
        <dbReference type="SAM" id="MobiDB-lite"/>
    </source>
</evidence>
<evidence type="ECO:0000313" key="5">
    <source>
        <dbReference type="EMBL" id="KAJ6236059.1"/>
    </source>
</evidence>
<proteinExistence type="inferred from homology"/>
<dbReference type="EMBL" id="JAOAOG010000250">
    <property type="protein sequence ID" value="KAJ6236059.1"/>
    <property type="molecule type" value="Genomic_DNA"/>
</dbReference>
<feature type="compositionally biased region" description="Basic and acidic residues" evidence="4">
    <location>
        <begin position="380"/>
        <end position="395"/>
    </location>
</feature>
<gene>
    <name evidence="5" type="ORF">M0813_28174</name>
</gene>
<evidence type="ECO:0000256" key="3">
    <source>
        <dbReference type="ARBA" id="ARBA00025740"/>
    </source>
</evidence>
<comment type="caution">
    <text evidence="5">The sequence shown here is derived from an EMBL/GenBank/DDBJ whole genome shotgun (WGS) entry which is preliminary data.</text>
</comment>
<dbReference type="Proteomes" id="UP001150062">
    <property type="component" value="Unassembled WGS sequence"/>
</dbReference>
<evidence type="ECO:0000256" key="1">
    <source>
        <dbReference type="ARBA" id="ARBA00022574"/>
    </source>
</evidence>
<reference evidence="5" key="1">
    <citation type="submission" date="2022-08" db="EMBL/GenBank/DDBJ databases">
        <title>Novel sulfate-reducing endosymbionts in the free-living metamonad Anaeramoeba.</title>
        <authorList>
            <person name="Jerlstrom-Hultqvist J."/>
            <person name="Cepicka I."/>
            <person name="Gallot-Lavallee L."/>
            <person name="Salas-Leiva D."/>
            <person name="Curtis B.A."/>
            <person name="Zahonova K."/>
            <person name="Pipaliya S."/>
            <person name="Dacks J."/>
            <person name="Roger A.J."/>
        </authorList>
    </citation>
    <scope>NUCLEOTIDE SEQUENCE</scope>
    <source>
        <strain evidence="5">Schooner1</strain>
    </source>
</reference>
<keyword evidence="6" id="KW-1185">Reference proteome</keyword>
<dbReference type="SMART" id="SM00320">
    <property type="entry name" value="WD40"/>
    <property type="match status" value="1"/>
</dbReference>
<dbReference type="SUPFAM" id="SSF50978">
    <property type="entry name" value="WD40 repeat-like"/>
    <property type="match status" value="1"/>
</dbReference>
<evidence type="ECO:0000256" key="2">
    <source>
        <dbReference type="ARBA" id="ARBA00022737"/>
    </source>
</evidence>
<keyword evidence="1" id="KW-0853">WD repeat</keyword>
<comment type="similarity">
    <text evidence="3">Belongs to the WD repeat PROPPIN family.</text>
</comment>
<dbReference type="InterPro" id="IPR048720">
    <property type="entry name" value="PROPPIN"/>
</dbReference>
<accession>A0ABQ8XVE9</accession>
<name>A0ABQ8XVE9_9EUKA</name>